<gene>
    <name evidence="1" type="ORF">DSOL_5265</name>
</gene>
<dbReference type="AlphaFoldDB" id="A0A1Q8QEB8"/>
<name>A0A1Q8QEB8_9FIRM</name>
<accession>A0A1Q8QEB8</accession>
<organism evidence="1 2">
    <name type="scientific">Desulfosporosinus metallidurans</name>
    <dbReference type="NCBI Taxonomy" id="1888891"/>
    <lineage>
        <taxon>Bacteria</taxon>
        <taxon>Bacillati</taxon>
        <taxon>Bacillota</taxon>
        <taxon>Clostridia</taxon>
        <taxon>Eubacteriales</taxon>
        <taxon>Desulfitobacteriaceae</taxon>
        <taxon>Desulfosporosinus</taxon>
    </lineage>
</organism>
<comment type="caution">
    <text evidence="1">The sequence shown here is derived from an EMBL/GenBank/DDBJ whole genome shotgun (WGS) entry which is preliminary data.</text>
</comment>
<keyword evidence="2" id="KW-1185">Reference proteome</keyword>
<dbReference type="RefSeq" id="WP_075367490.1">
    <property type="nucleotide sequence ID" value="NZ_MLBF01000106.1"/>
</dbReference>
<dbReference type="STRING" id="1888891.DSOL_5265"/>
<proteinExistence type="predicted"/>
<evidence type="ECO:0000313" key="2">
    <source>
        <dbReference type="Proteomes" id="UP000186102"/>
    </source>
</evidence>
<sequence length="65" mass="7468">MIKNREFKLFPREIKLPQIDAIRDTLKVVDINGLKQINQHIVKTAVENKVFENGTIDGYIVGCIE</sequence>
<dbReference type="Proteomes" id="UP000186102">
    <property type="component" value="Unassembled WGS sequence"/>
</dbReference>
<reference evidence="1 2" key="1">
    <citation type="submission" date="2016-09" db="EMBL/GenBank/DDBJ databases">
        <title>Complete genome of Desulfosporosinus sp. OL.</title>
        <authorList>
            <person name="Mardanov A."/>
            <person name="Beletsky A."/>
            <person name="Panova A."/>
            <person name="Karnachuk O."/>
            <person name="Ravin N."/>
        </authorList>
    </citation>
    <scope>NUCLEOTIDE SEQUENCE [LARGE SCALE GENOMIC DNA]</scope>
    <source>
        <strain evidence="1 2">OL</strain>
    </source>
</reference>
<evidence type="ECO:0000313" key="1">
    <source>
        <dbReference type="EMBL" id="OLN25651.1"/>
    </source>
</evidence>
<dbReference type="OrthoDB" id="1799448at2"/>
<dbReference type="EMBL" id="MLBF01000106">
    <property type="protein sequence ID" value="OLN25651.1"/>
    <property type="molecule type" value="Genomic_DNA"/>
</dbReference>
<protein>
    <submittedName>
        <fullName evidence="1">Uncharacterized protein</fullName>
    </submittedName>
</protein>